<comment type="caution">
    <text evidence="14">The sequence shown here is derived from an EMBL/GenBank/DDBJ whole genome shotgun (WGS) entry which is preliminary data.</text>
</comment>
<evidence type="ECO:0000256" key="8">
    <source>
        <dbReference type="ARBA" id="ARBA00022989"/>
    </source>
</evidence>
<evidence type="ECO:0000256" key="7">
    <source>
        <dbReference type="ARBA" id="ARBA00022840"/>
    </source>
</evidence>
<feature type="domain" description="ABC transmembrane type-1" evidence="13">
    <location>
        <begin position="959"/>
        <end position="1239"/>
    </location>
</feature>
<dbReference type="InterPro" id="IPR036640">
    <property type="entry name" value="ABC1_TM_sf"/>
</dbReference>
<evidence type="ECO:0000256" key="10">
    <source>
        <dbReference type="ARBA" id="ARBA00023180"/>
    </source>
</evidence>
<dbReference type="GO" id="GO:0016887">
    <property type="term" value="F:ATP hydrolysis activity"/>
    <property type="evidence" value="ECO:0007669"/>
    <property type="project" value="InterPro"/>
</dbReference>
<comment type="similarity">
    <text evidence="2">Belongs to the ABC transporter superfamily. ABCC family. Conjugate transporter (TC 3.A.1.208) subfamily.</text>
</comment>
<keyword evidence="4" id="KW-1003">Cell membrane</keyword>
<feature type="transmembrane region" description="Helical" evidence="11">
    <location>
        <begin position="1070"/>
        <end position="1090"/>
    </location>
</feature>
<dbReference type="PROSITE" id="PS50893">
    <property type="entry name" value="ABC_TRANSPORTER_2"/>
    <property type="match status" value="2"/>
</dbReference>
<feature type="transmembrane region" description="Helical" evidence="11">
    <location>
        <begin position="314"/>
        <end position="338"/>
    </location>
</feature>
<feature type="domain" description="ABC transporter" evidence="12">
    <location>
        <begin position="1276"/>
        <end position="1510"/>
    </location>
</feature>
<keyword evidence="9 11" id="KW-0472">Membrane</keyword>
<dbReference type="SMART" id="SM00382">
    <property type="entry name" value="AAA"/>
    <property type="match status" value="2"/>
</dbReference>
<evidence type="ECO:0000259" key="12">
    <source>
        <dbReference type="PROSITE" id="PS50893"/>
    </source>
</evidence>
<keyword evidence="15" id="KW-1185">Reference proteome</keyword>
<evidence type="ECO:0000256" key="4">
    <source>
        <dbReference type="ARBA" id="ARBA00022475"/>
    </source>
</evidence>
<feature type="transmembrane region" description="Helical" evidence="11">
    <location>
        <begin position="946"/>
        <end position="971"/>
    </location>
</feature>
<evidence type="ECO:0000256" key="3">
    <source>
        <dbReference type="ARBA" id="ARBA00022448"/>
    </source>
</evidence>
<feature type="transmembrane region" description="Helical" evidence="11">
    <location>
        <begin position="153"/>
        <end position="172"/>
    </location>
</feature>
<evidence type="ECO:0000256" key="5">
    <source>
        <dbReference type="ARBA" id="ARBA00022692"/>
    </source>
</evidence>
<dbReference type="PROSITE" id="PS00211">
    <property type="entry name" value="ABC_TRANSPORTER_1"/>
    <property type="match status" value="2"/>
</dbReference>
<dbReference type="Pfam" id="PF00664">
    <property type="entry name" value="ABC_membrane"/>
    <property type="match status" value="1"/>
</dbReference>
<evidence type="ECO:0000313" key="14">
    <source>
        <dbReference type="EMBL" id="KPM35071.1"/>
    </source>
</evidence>
<dbReference type="PANTHER" id="PTHR24223:SF399">
    <property type="entry name" value="ABC TRANSPORTER ATNG"/>
    <property type="match status" value="1"/>
</dbReference>
<feature type="domain" description="ABC transmembrane type-1" evidence="13">
    <location>
        <begin position="331"/>
        <end position="608"/>
    </location>
</feature>
<feature type="transmembrane region" description="Helical" evidence="11">
    <location>
        <begin position="550"/>
        <end position="570"/>
    </location>
</feature>
<keyword evidence="5 11" id="KW-0812">Transmembrane</keyword>
<dbReference type="EMBL" id="LKCW01000277">
    <property type="protein sequence ID" value="KPM35071.1"/>
    <property type="molecule type" value="Genomic_DNA"/>
</dbReference>
<dbReference type="InterPro" id="IPR050173">
    <property type="entry name" value="ABC_transporter_C-like"/>
</dbReference>
<evidence type="ECO:0000313" key="15">
    <source>
        <dbReference type="Proteomes" id="UP000050424"/>
    </source>
</evidence>
<dbReference type="CDD" id="cd03250">
    <property type="entry name" value="ABCC_MRP_domain1"/>
    <property type="match status" value="1"/>
</dbReference>
<feature type="transmembrane region" description="Helical" evidence="11">
    <location>
        <begin position="1181"/>
        <end position="1204"/>
    </location>
</feature>
<proteinExistence type="inferred from homology"/>
<keyword evidence="3" id="KW-0813">Transport</keyword>
<dbReference type="Gene3D" id="3.40.50.300">
    <property type="entry name" value="P-loop containing nucleotide triphosphate hydrolases"/>
    <property type="match status" value="2"/>
</dbReference>
<evidence type="ECO:0000259" key="13">
    <source>
        <dbReference type="PROSITE" id="PS50929"/>
    </source>
</evidence>
<feature type="transmembrane region" description="Helical" evidence="11">
    <location>
        <begin position="358"/>
        <end position="383"/>
    </location>
</feature>
<dbReference type="GO" id="GO:0140359">
    <property type="term" value="F:ABC-type transporter activity"/>
    <property type="evidence" value="ECO:0007669"/>
    <property type="project" value="InterPro"/>
</dbReference>
<keyword evidence="8 11" id="KW-1133">Transmembrane helix</keyword>
<evidence type="ECO:0000256" key="11">
    <source>
        <dbReference type="SAM" id="Phobius"/>
    </source>
</evidence>
<dbReference type="GO" id="GO:0005886">
    <property type="term" value="C:plasma membrane"/>
    <property type="evidence" value="ECO:0007669"/>
    <property type="project" value="UniProtKB-SubCell"/>
</dbReference>
<accession>A0A0P7B179</accession>
<dbReference type="InterPro" id="IPR044746">
    <property type="entry name" value="ABCC_6TM_D1"/>
</dbReference>
<dbReference type="Proteomes" id="UP000050424">
    <property type="component" value="Unassembled WGS sequence"/>
</dbReference>
<keyword evidence="10" id="KW-0325">Glycoprotein</keyword>
<dbReference type="GO" id="GO:0005524">
    <property type="term" value="F:ATP binding"/>
    <property type="evidence" value="ECO:0007669"/>
    <property type="project" value="UniProtKB-KW"/>
</dbReference>
<feature type="transmembrane region" description="Helical" evidence="11">
    <location>
        <begin position="582"/>
        <end position="600"/>
    </location>
</feature>
<keyword evidence="7" id="KW-0067">ATP-binding</keyword>
<feature type="transmembrane region" description="Helical" evidence="11">
    <location>
        <begin position="39"/>
        <end position="57"/>
    </location>
</feature>
<dbReference type="Pfam" id="PF00005">
    <property type="entry name" value="ABC_tran"/>
    <property type="match status" value="2"/>
</dbReference>
<dbReference type="InterPro" id="IPR017871">
    <property type="entry name" value="ABC_transporter-like_CS"/>
</dbReference>
<dbReference type="InterPro" id="IPR027417">
    <property type="entry name" value="P-loop_NTPase"/>
</dbReference>
<feature type="domain" description="ABC transporter" evidence="12">
    <location>
        <begin position="671"/>
        <end position="898"/>
    </location>
</feature>
<dbReference type="FunFam" id="1.20.1560.10:FF:000066">
    <property type="entry name" value="ABC multidrug transporter (Eurofung)"/>
    <property type="match status" value="1"/>
</dbReference>
<dbReference type="CDD" id="cd18579">
    <property type="entry name" value="ABC_6TM_ABCC_D1"/>
    <property type="match status" value="1"/>
</dbReference>
<evidence type="ECO:0000256" key="2">
    <source>
        <dbReference type="ARBA" id="ARBA00009726"/>
    </source>
</evidence>
<reference evidence="14 15" key="1">
    <citation type="submission" date="2015-09" db="EMBL/GenBank/DDBJ databases">
        <title>Draft genome of a European isolate of the apple canker pathogen Neonectria ditissima.</title>
        <authorList>
            <person name="Gomez-Cortecero A."/>
            <person name="Harrison R.J."/>
            <person name="Armitage A.D."/>
        </authorList>
    </citation>
    <scope>NUCLEOTIDE SEQUENCE [LARGE SCALE GENOMIC DNA]</scope>
    <source>
        <strain evidence="14 15">R09/05</strain>
    </source>
</reference>
<feature type="transmembrane region" description="Helical" evidence="11">
    <location>
        <begin position="465"/>
        <end position="482"/>
    </location>
</feature>
<feature type="transmembrane region" description="Helical" evidence="11">
    <location>
        <begin position="1002"/>
        <end position="1025"/>
    </location>
</feature>
<dbReference type="InterPro" id="IPR003593">
    <property type="entry name" value="AAA+_ATPase"/>
</dbReference>
<dbReference type="Gene3D" id="1.20.1560.10">
    <property type="entry name" value="ABC transporter type 1, transmembrane domain"/>
    <property type="match status" value="2"/>
</dbReference>
<dbReference type="InterPro" id="IPR044726">
    <property type="entry name" value="ABCC_6TM_D2"/>
</dbReference>
<organism evidence="14 15">
    <name type="scientific">Neonectria ditissima</name>
    <dbReference type="NCBI Taxonomy" id="78410"/>
    <lineage>
        <taxon>Eukaryota</taxon>
        <taxon>Fungi</taxon>
        <taxon>Dikarya</taxon>
        <taxon>Ascomycota</taxon>
        <taxon>Pezizomycotina</taxon>
        <taxon>Sordariomycetes</taxon>
        <taxon>Hypocreomycetidae</taxon>
        <taxon>Hypocreales</taxon>
        <taxon>Nectriaceae</taxon>
        <taxon>Neonectria</taxon>
    </lineage>
</organism>
<feature type="transmembrane region" description="Helical" evidence="11">
    <location>
        <begin position="122"/>
        <end position="141"/>
    </location>
</feature>
<evidence type="ECO:0000256" key="1">
    <source>
        <dbReference type="ARBA" id="ARBA00004651"/>
    </source>
</evidence>
<dbReference type="InterPro" id="IPR003439">
    <property type="entry name" value="ABC_transporter-like_ATP-bd"/>
</dbReference>
<gene>
    <name evidence="14" type="ORF">AK830_g11501</name>
</gene>
<dbReference type="CDD" id="cd03244">
    <property type="entry name" value="ABCC_MRP_domain2"/>
    <property type="match status" value="1"/>
</dbReference>
<feature type="transmembrane region" description="Helical" evidence="11">
    <location>
        <begin position="178"/>
        <end position="200"/>
    </location>
</feature>
<comment type="subcellular location">
    <subcellularLocation>
        <location evidence="1">Cell membrane</location>
        <topology evidence="1">Multi-pass membrane protein</topology>
    </subcellularLocation>
</comment>
<feature type="transmembrane region" description="Helical" evidence="11">
    <location>
        <begin position="88"/>
        <end position="110"/>
    </location>
</feature>
<dbReference type="SUPFAM" id="SSF52540">
    <property type="entry name" value="P-loop containing nucleoside triphosphate hydrolases"/>
    <property type="match status" value="2"/>
</dbReference>
<feature type="transmembrane region" description="Helical" evidence="11">
    <location>
        <begin position="1096"/>
        <end position="1112"/>
    </location>
</feature>
<dbReference type="STRING" id="78410.A0A0P7B179"/>
<keyword evidence="6" id="KW-0547">Nucleotide-binding</keyword>
<dbReference type="FunFam" id="3.40.50.300:FF:002145">
    <property type="entry name" value="ABC transporter (MsbA subfamily)"/>
    <property type="match status" value="1"/>
</dbReference>
<dbReference type="PROSITE" id="PS50929">
    <property type="entry name" value="ABC_TM1F"/>
    <property type="match status" value="2"/>
</dbReference>
<name>A0A0P7B179_9HYPO</name>
<protein>
    <submittedName>
        <fullName evidence="14">ABC transporter C family member 3</fullName>
    </submittedName>
</protein>
<evidence type="ECO:0000256" key="9">
    <source>
        <dbReference type="ARBA" id="ARBA00023136"/>
    </source>
</evidence>
<dbReference type="InterPro" id="IPR011527">
    <property type="entry name" value="ABC1_TM_dom"/>
</dbReference>
<dbReference type="OrthoDB" id="6500128at2759"/>
<sequence length="1521" mass="166785">MNSSTPRYCAPSADAAFGPMVDAGCRQGFDFTVTFEQSVLVLLPASVLLLVAPLRLLHLRKARVKVAGRRLRLLKLVSSDAFPAPQKLSLQAATAALAVLHLALVVLWAARPRGARLSRVSVAAACVSLAASLTSCVLSYVEHVKSPRPSSLLNAFLLVSLLLDAALLRTLWLLPSSLVHASIPAVSAAAFSLKAALVVLEAWDKSPYLVAGADPYAPEATAGLYARAVFAWVTPLLLTGFRRLLKPVDLFTLDGDMAAAGLDESFWRHWQKGSADPSYIVAPILLKQPLNSRDVLVLKPCSASPRRKHRLIRCCVATLRWSLVAVALPRLALLAFTICQPLVLNRFLIFLDDSSQPVAIGHGLVAAYGLVYFGIAITQALYWHRNGRSVTMLRGVLVSAVFSKATGLSITVTDDSAAVTLMSSDVEVIVRAIRQIHEFWANAIQIAIATWLLSIQIGYAASGPIIVSSVALLGTVGVAPLAKKYQIAWLGKTQKRVGKYRITSAMIGHIKSIKMSGLAQMLSSTIANLRVEEIKASRPFRVVGSITSSIAQVPLLLSPVAAFAMFQGVAAQSSKTLDATRLFSALSLIILLAQPLFWMFEVLLDMSAAFGAFERIEKFLVQDSRREYRHVHPAVVPETSHEHDAESIELQTLRNSTDSAPLGMISDDFAIDVQEADFAWSEERKVLQGITFTVKRNQFVLLLGPVASGKSTLLKGLLGETPNATGRISVASGRPSWCDQSPWLLNKSIRDNIIGHSPYDSSIYELVVKSCDLEKDIKQLSGGDMTVVGSKGLALSGGQKQRVALARAVYSRPRIALFDDVFSALDNHTAQRIFKNLFHRNGLLRKWGTTVILATQSTSFLPSADLILCLKGDGSLSEQGTFEQLRDSGGDMQTLIQENSRYQSLNHREIVELEEDVDSTVVNSRVKPSEAQELDKRRQIGDRTVYRYYFSSIGYPFLWALLALEVIWAFLESFPTIWLKFWTDANPDGEDRRTGYYLGTYAALQAIGVVWFAILIWFVLVIIAARSGISLHERLLWTVMRAPLSLFISSDLGSITTRFSQDIGMVDNHLPLGLVVTLASFFGVTAKAGLLAASSYYVAITFPFLFALYFYLQRGYLRTSRQLRLLDLEEKGPVYTQFLETLGGLATLRAFGWVPATIEANHVLVDRSQRPFYLLIMVQRWLVLVLDLTTAALALLVVGFAVMLRGEVDVGLTGVSLVQLIGLSETLNMLIQFWTSIETSIGAVARIKQFAEDTRDENLPGDTREPPEAWPDRGNIQIKDLSASYEGREQVKVLEGITLDIKPGEKVGICGRTGSGKSSLLLALLRLLDPSAGAITVDGLPLNSLPRETIRTRFIAITQDQFVLPGTVGQNIDPLHASSKAEMADALRLVGLWNTIEERGGLDAPFEEDMLSHGQRQLFFLARAVLRSTIGRVVLLDEATSSVDSKTEEIVRRVIETQFKEHTVISVAHHLDTVADFDRIVVMESGRIVETGKPRNLLASASKFKALWDASLGTDQFTNNV</sequence>
<evidence type="ECO:0000256" key="6">
    <source>
        <dbReference type="ARBA" id="ARBA00022741"/>
    </source>
</evidence>
<dbReference type="FunFam" id="1.20.1560.10:FF:000055">
    <property type="entry name" value="ABC multidrug transporter (Eurofung)"/>
    <property type="match status" value="1"/>
</dbReference>
<dbReference type="SUPFAM" id="SSF90123">
    <property type="entry name" value="ABC transporter transmembrane region"/>
    <property type="match status" value="2"/>
</dbReference>
<dbReference type="PANTHER" id="PTHR24223">
    <property type="entry name" value="ATP-BINDING CASSETTE SUB-FAMILY C"/>
    <property type="match status" value="1"/>
</dbReference>
<dbReference type="CDD" id="cd18580">
    <property type="entry name" value="ABC_6TM_ABCC_D2"/>
    <property type="match status" value="1"/>
</dbReference>